<evidence type="ECO:0000313" key="1">
    <source>
        <dbReference type="EMBL" id="GAQ16409.1"/>
    </source>
</evidence>
<dbReference type="RefSeq" id="WP_238590972.1">
    <property type="nucleotide sequence ID" value="NZ_BBXV01000006.1"/>
</dbReference>
<organism evidence="1 2">
    <name type="scientific">Oceanobacillus picturae</name>
    <dbReference type="NCBI Taxonomy" id="171693"/>
    <lineage>
        <taxon>Bacteria</taxon>
        <taxon>Bacillati</taxon>
        <taxon>Bacillota</taxon>
        <taxon>Bacilli</taxon>
        <taxon>Bacillales</taxon>
        <taxon>Bacillaceae</taxon>
        <taxon>Oceanobacillus</taxon>
    </lineage>
</organism>
<reference evidence="2" key="1">
    <citation type="submission" date="2015-07" db="EMBL/GenBank/DDBJ databases">
        <title>Draft Genome Sequence of Oceanobacillus picturae Heshi-B3 that Was Isolated from Fermented Rice Bran with Aging Salted Mackerel, Which Was Named Heshiko as Traditional Fermented Seafood in Japan.</title>
        <authorList>
            <person name="Akuzawa S."/>
            <person name="Nakagawa J."/>
            <person name="Kanekatsu T."/>
            <person name="Kanesaki Y."/>
            <person name="Suzuki T."/>
        </authorList>
    </citation>
    <scope>NUCLEOTIDE SEQUENCE [LARGE SCALE GENOMIC DNA]</scope>
    <source>
        <strain evidence="2">Heshi-B3</strain>
    </source>
</reference>
<dbReference type="EMBL" id="BBXV01000006">
    <property type="protein sequence ID" value="GAQ16409.1"/>
    <property type="molecule type" value="Genomic_DNA"/>
</dbReference>
<dbReference type="AlphaFoldDB" id="A0A0U9H3Y9"/>
<name>A0A0U9H3Y9_9BACI</name>
<accession>A0A0U9H3Y9</accession>
<evidence type="ECO:0000313" key="2">
    <source>
        <dbReference type="Proteomes" id="UP000052946"/>
    </source>
</evidence>
<gene>
    <name evidence="1" type="ORF">OPHB3_0326</name>
</gene>
<comment type="caution">
    <text evidence="1">The sequence shown here is derived from an EMBL/GenBank/DDBJ whole genome shotgun (WGS) entry which is preliminary data.</text>
</comment>
<proteinExistence type="predicted"/>
<protein>
    <submittedName>
        <fullName evidence="1">Neuropathy target esterase-like</fullName>
    </submittedName>
</protein>
<sequence length="52" mass="6042">MKVFDGKQIYGLWVKTWNEDISLLDEITASDYRVHQARTDRKTSGELKGLEV</sequence>
<dbReference type="Proteomes" id="UP000052946">
    <property type="component" value="Unassembled WGS sequence"/>
</dbReference>
<reference evidence="1 2" key="2">
    <citation type="journal article" date="2016" name="Genome Announc.">
        <title>Draft Genome Sequence of Oceanobacillus picturae Heshi-B3, Isolated from Fermented Rice Bran in a Traditional Japanese Seafood Dish.</title>
        <authorList>
            <person name="Akuzawa S."/>
            <person name="Nagaoka J."/>
            <person name="Kanekatsu M."/>
            <person name="Kanesaki Y."/>
            <person name="Suzuki T."/>
        </authorList>
    </citation>
    <scope>NUCLEOTIDE SEQUENCE [LARGE SCALE GENOMIC DNA]</scope>
    <source>
        <strain evidence="1 2">Heshi-B3</strain>
    </source>
</reference>